<feature type="binding site" evidence="8">
    <location>
        <begin position="306"/>
        <end position="307"/>
    </location>
    <ligand>
        <name>ATP</name>
        <dbReference type="ChEBI" id="CHEBI:30616"/>
    </ligand>
</feature>
<dbReference type="HAMAP" id="MF_00253_B">
    <property type="entry name" value="Gly_tRNA_synth_B"/>
    <property type="match status" value="1"/>
</dbReference>
<accession>A0ABQ3K697</accession>
<keyword evidence="11" id="KW-1185">Reference proteome</keyword>
<keyword evidence="5 8" id="KW-0067">ATP-binding</keyword>
<comment type="similarity">
    <text evidence="1 8">Belongs to the class-II aminoacyl-tRNA synthetase family.</text>
</comment>
<dbReference type="InterPro" id="IPR002314">
    <property type="entry name" value="aa-tRNA-synt_IIb"/>
</dbReference>
<comment type="catalytic activity">
    <reaction evidence="8">
        <text>tRNA(Gly) + glycine + ATP = glycyl-tRNA(Gly) + AMP + diphosphate</text>
        <dbReference type="Rhea" id="RHEA:16013"/>
        <dbReference type="Rhea" id="RHEA-COMP:9664"/>
        <dbReference type="Rhea" id="RHEA-COMP:9683"/>
        <dbReference type="ChEBI" id="CHEBI:30616"/>
        <dbReference type="ChEBI" id="CHEBI:33019"/>
        <dbReference type="ChEBI" id="CHEBI:57305"/>
        <dbReference type="ChEBI" id="CHEBI:78442"/>
        <dbReference type="ChEBI" id="CHEBI:78522"/>
        <dbReference type="ChEBI" id="CHEBI:456215"/>
        <dbReference type="EC" id="6.1.1.14"/>
    </reaction>
</comment>
<feature type="binding site" evidence="8">
    <location>
        <position position="99"/>
    </location>
    <ligand>
        <name>substrate</name>
    </ligand>
</feature>
<comment type="function">
    <text evidence="8">Catalyzes the attachment of glycine to tRNA(Gly).</text>
</comment>
<dbReference type="InterPro" id="IPR004154">
    <property type="entry name" value="Anticodon-bd"/>
</dbReference>
<evidence type="ECO:0000256" key="4">
    <source>
        <dbReference type="ARBA" id="ARBA00022741"/>
    </source>
</evidence>
<dbReference type="InterPro" id="IPR027031">
    <property type="entry name" value="Gly-tRNA_synthase/POLG2"/>
</dbReference>
<dbReference type="InterPro" id="IPR002315">
    <property type="entry name" value="tRNA-synt_gly"/>
</dbReference>
<feature type="binding site" evidence="8">
    <location>
        <begin position="221"/>
        <end position="223"/>
    </location>
    <ligand>
        <name>ATP</name>
        <dbReference type="ChEBI" id="CHEBI:30616"/>
    </ligand>
</feature>
<dbReference type="RefSeq" id="WP_189642729.1">
    <property type="nucleotide sequence ID" value="NZ_BNAL01000011.1"/>
</dbReference>
<dbReference type="Pfam" id="PF03129">
    <property type="entry name" value="HGTP_anticodon"/>
    <property type="match status" value="1"/>
</dbReference>
<dbReference type="InterPro" id="IPR006195">
    <property type="entry name" value="aa-tRNA-synth_II"/>
</dbReference>
<dbReference type="Gene3D" id="3.40.50.800">
    <property type="entry name" value="Anticodon-binding domain"/>
    <property type="match status" value="1"/>
</dbReference>
<dbReference type="SUPFAM" id="SSF52954">
    <property type="entry name" value="Class II aaRS ABD-related"/>
    <property type="match status" value="1"/>
</dbReference>
<protein>
    <recommendedName>
        <fullName evidence="8">Glycine--tRNA ligase</fullName>
        <ecNumber evidence="8">6.1.1.14</ecNumber>
    </recommendedName>
    <alternativeName>
        <fullName evidence="8">Glycyl-tRNA synthetase</fullName>
        <shortName evidence="8">GlyRS</shortName>
    </alternativeName>
</protein>
<organism evidence="10 11">
    <name type="scientific">Deinococcus piscis</name>
    <dbReference type="NCBI Taxonomy" id="394230"/>
    <lineage>
        <taxon>Bacteria</taxon>
        <taxon>Thermotogati</taxon>
        <taxon>Deinococcota</taxon>
        <taxon>Deinococci</taxon>
        <taxon>Deinococcales</taxon>
        <taxon>Deinococcaceae</taxon>
        <taxon>Deinococcus</taxon>
    </lineage>
</organism>
<evidence type="ECO:0000256" key="5">
    <source>
        <dbReference type="ARBA" id="ARBA00022840"/>
    </source>
</evidence>
<dbReference type="NCBIfam" id="TIGR00389">
    <property type="entry name" value="glyS_dimeric"/>
    <property type="match status" value="1"/>
</dbReference>
<gene>
    <name evidence="8 10" type="primary">glyQS</name>
    <name evidence="10" type="ORF">GCM10017783_11570</name>
</gene>
<dbReference type="PANTHER" id="PTHR10745:SF8">
    <property type="entry name" value="DNA POLYMERASE SUBUNIT GAMMA-2, MITOCHONDRIAL"/>
    <property type="match status" value="1"/>
</dbReference>
<evidence type="ECO:0000256" key="2">
    <source>
        <dbReference type="ARBA" id="ARBA00022490"/>
    </source>
</evidence>
<dbReference type="NCBIfam" id="NF003211">
    <property type="entry name" value="PRK04173.1"/>
    <property type="match status" value="1"/>
</dbReference>
<feature type="domain" description="Aminoacyl-transfer RNA synthetases class-II family profile" evidence="9">
    <location>
        <begin position="8"/>
        <end position="396"/>
    </location>
</feature>
<feature type="binding site" evidence="8">
    <location>
        <begin position="361"/>
        <end position="365"/>
    </location>
    <ligand>
        <name>substrate</name>
    </ligand>
</feature>
<comment type="caution">
    <text evidence="10">The sequence shown here is derived from an EMBL/GenBank/DDBJ whole genome shotgun (WGS) entry which is preliminary data.</text>
</comment>
<sequence>MPAQTMEELVSLCKRRGFIFQSSEIYGGLQGFYDYGPLGVELKNNIKNAWWRANVHERDDMEGLDASIIMHRLALRHSGHEATFNDPMVDNKKTKKRYRLDHLIKDQKADVLAKVAAAVNEAPENIAAVSARLMEQPARAAEILVEAGVRDAFSGEVGEWTEPRPFNMMFKTSIGPVADEDSFGYLRPETAQGIFVNFKNVVDSTSRRLPFGIAQIGKAFRNEITPRNFVFRVREMEQMEIEFFVAPGTDEEWHEHWLEQRLKWWEDQGVPRQKIIVEDVPADDLAHYSKRTYDLMYDFPTLGHDEIEGIANRTDFDLGSHTKGQAELGLTAQVMENSDSVAKLTIPHPETNKPVVPFVIEPSAGVDRALLAVLSEAYHKETLENGNERTVLKLRPHLAPIKVAVIPLARNKPELVDLARRIKADLQRLGLGRILLEDSGNIGKAYRRHDEVGTPYCVTVDFDTVGKGEDASLTDTVTIRDRDTLAQERVAIADLAEWLTARLR</sequence>
<dbReference type="Pfam" id="PF00587">
    <property type="entry name" value="tRNA-synt_2b"/>
    <property type="match status" value="1"/>
</dbReference>
<comment type="subcellular location">
    <subcellularLocation>
        <location evidence="8">Cytoplasm</location>
    </subcellularLocation>
</comment>
<keyword evidence="2 8" id="KW-0963">Cytoplasm</keyword>
<evidence type="ECO:0000313" key="10">
    <source>
        <dbReference type="EMBL" id="GHG01051.1"/>
    </source>
</evidence>
<dbReference type="EC" id="6.1.1.14" evidence="8"/>
<dbReference type="CDD" id="cd00858">
    <property type="entry name" value="GlyRS_anticodon"/>
    <property type="match status" value="1"/>
</dbReference>
<dbReference type="EMBL" id="BNAL01000011">
    <property type="protein sequence ID" value="GHG01051.1"/>
    <property type="molecule type" value="Genomic_DNA"/>
</dbReference>
<feature type="binding site" evidence="8">
    <location>
        <begin position="365"/>
        <end position="368"/>
    </location>
    <ligand>
        <name>ATP</name>
        <dbReference type="ChEBI" id="CHEBI:30616"/>
    </ligand>
</feature>
<dbReference type="PROSITE" id="PS50862">
    <property type="entry name" value="AA_TRNA_LIGASE_II"/>
    <property type="match status" value="1"/>
</dbReference>
<keyword evidence="6 8" id="KW-0648">Protein biosynthesis</keyword>
<name>A0ABQ3K697_9DEIO</name>
<comment type="subunit">
    <text evidence="8">Homodimer.</text>
</comment>
<evidence type="ECO:0000256" key="7">
    <source>
        <dbReference type="ARBA" id="ARBA00023146"/>
    </source>
</evidence>
<feature type="binding site" evidence="8">
    <location>
        <position position="189"/>
    </location>
    <ligand>
        <name>substrate</name>
    </ligand>
</feature>
<dbReference type="InterPro" id="IPR045864">
    <property type="entry name" value="aa-tRNA-synth_II/BPL/LPL"/>
</dbReference>
<keyword evidence="3 8" id="KW-0436">Ligase</keyword>
<reference evidence="11" key="1">
    <citation type="journal article" date="2019" name="Int. J. Syst. Evol. Microbiol.">
        <title>The Global Catalogue of Microorganisms (GCM) 10K type strain sequencing project: providing services to taxonomists for standard genome sequencing and annotation.</title>
        <authorList>
            <consortium name="The Broad Institute Genomics Platform"/>
            <consortium name="The Broad Institute Genome Sequencing Center for Infectious Disease"/>
            <person name="Wu L."/>
            <person name="Ma J."/>
        </authorList>
    </citation>
    <scope>NUCLEOTIDE SEQUENCE [LARGE SCALE GENOMIC DNA]</scope>
    <source>
        <strain evidence="11">CGMCC 1.18439</strain>
    </source>
</reference>
<evidence type="ECO:0000256" key="8">
    <source>
        <dbReference type="HAMAP-Rule" id="MF_00253"/>
    </source>
</evidence>
<dbReference type="InterPro" id="IPR033731">
    <property type="entry name" value="GlyRS-like_core"/>
</dbReference>
<keyword evidence="7 8" id="KW-0030">Aminoacyl-tRNA synthetase</keyword>
<dbReference type="Gene3D" id="3.30.40.230">
    <property type="match status" value="1"/>
</dbReference>
<comment type="caution">
    <text evidence="8">Lacks conserved residue(s) required for the propagation of feature annotation.</text>
</comment>
<evidence type="ECO:0000256" key="1">
    <source>
        <dbReference type="ARBA" id="ARBA00008226"/>
    </source>
</evidence>
<dbReference type="SUPFAM" id="SSF55681">
    <property type="entry name" value="Class II aaRS and biotin synthetases"/>
    <property type="match status" value="1"/>
</dbReference>
<dbReference type="InterPro" id="IPR022961">
    <property type="entry name" value="Gly_tRNA_ligase_bac"/>
</dbReference>
<dbReference type="GO" id="GO:0016874">
    <property type="term" value="F:ligase activity"/>
    <property type="evidence" value="ECO:0007669"/>
    <property type="project" value="UniProtKB-KW"/>
</dbReference>
<dbReference type="Proteomes" id="UP000632154">
    <property type="component" value="Unassembled WGS sequence"/>
</dbReference>
<keyword evidence="4 8" id="KW-0547">Nucleotide-binding</keyword>
<dbReference type="Gene3D" id="3.30.930.10">
    <property type="entry name" value="Bira Bifunctional Protein, Domain 2"/>
    <property type="match status" value="1"/>
</dbReference>
<evidence type="ECO:0000313" key="11">
    <source>
        <dbReference type="Proteomes" id="UP000632154"/>
    </source>
</evidence>
<dbReference type="PANTHER" id="PTHR10745">
    <property type="entry name" value="GLYCYL-TRNA SYNTHETASE/DNA POLYMERASE SUBUNIT GAMMA-2"/>
    <property type="match status" value="1"/>
</dbReference>
<evidence type="ECO:0000259" key="9">
    <source>
        <dbReference type="PROSITE" id="PS50862"/>
    </source>
</evidence>
<evidence type="ECO:0000256" key="3">
    <source>
        <dbReference type="ARBA" id="ARBA00022598"/>
    </source>
</evidence>
<dbReference type="InterPro" id="IPR036621">
    <property type="entry name" value="Anticodon-bd_dom_sf"/>
</dbReference>
<evidence type="ECO:0000256" key="6">
    <source>
        <dbReference type="ARBA" id="ARBA00022917"/>
    </source>
</evidence>
<dbReference type="PRINTS" id="PR01043">
    <property type="entry name" value="TRNASYNTHGLY"/>
</dbReference>
<dbReference type="CDD" id="cd00774">
    <property type="entry name" value="GlyRS-like_core"/>
    <property type="match status" value="1"/>
</dbReference>
<proteinExistence type="inferred from homology"/>